<evidence type="ECO:0000259" key="1">
    <source>
        <dbReference type="Pfam" id="PF01978"/>
    </source>
</evidence>
<dbReference type="Proteomes" id="UP000319263">
    <property type="component" value="Chromosome"/>
</dbReference>
<dbReference type="InterPro" id="IPR021586">
    <property type="entry name" value="Tscrpt_reg_TrmB_C"/>
</dbReference>
<evidence type="ECO:0000313" key="4">
    <source>
        <dbReference type="Proteomes" id="UP000319263"/>
    </source>
</evidence>
<evidence type="ECO:0000313" key="3">
    <source>
        <dbReference type="EMBL" id="QDP96205.1"/>
    </source>
</evidence>
<reference evidence="3 4" key="1">
    <citation type="submission" date="2019-07" db="EMBL/GenBank/DDBJ databases">
        <title>Microlunatus dokdonensis sp. nov. isolated from the rhizospheric soil of the wild plant Elymus tsukushiensis.</title>
        <authorList>
            <person name="Ghim S.-Y."/>
            <person name="Hwang Y.-J."/>
            <person name="Son J.-S."/>
            <person name="Shin J.-H."/>
        </authorList>
    </citation>
    <scope>NUCLEOTIDE SEQUENCE [LARGE SCALE GENOMIC DNA]</scope>
    <source>
        <strain evidence="3 4">KUDC0627</strain>
    </source>
</reference>
<feature type="domain" description="Transcription regulator TrmB C-terminal" evidence="2">
    <location>
        <begin position="109"/>
        <end position="197"/>
    </location>
</feature>
<dbReference type="Gene3D" id="1.10.10.10">
    <property type="entry name" value="Winged helix-like DNA-binding domain superfamily/Winged helix DNA-binding domain"/>
    <property type="match status" value="1"/>
</dbReference>
<dbReference type="InterPro" id="IPR002831">
    <property type="entry name" value="Tscrpt_reg_TrmB_N"/>
</dbReference>
<dbReference type="OrthoDB" id="1493540at2"/>
<dbReference type="RefSeq" id="WP_143986171.1">
    <property type="nucleotide sequence ID" value="NZ_CP041692.1"/>
</dbReference>
<dbReference type="KEGG" id="mik:FOE78_10075"/>
<accession>A0A516PYF5</accession>
<dbReference type="Pfam" id="PF01978">
    <property type="entry name" value="TrmB"/>
    <property type="match status" value="1"/>
</dbReference>
<gene>
    <name evidence="3" type="ORF">FOE78_10075</name>
</gene>
<organism evidence="3 4">
    <name type="scientific">Microlunatus elymi</name>
    <dbReference type="NCBI Taxonomy" id="2596828"/>
    <lineage>
        <taxon>Bacteria</taxon>
        <taxon>Bacillati</taxon>
        <taxon>Actinomycetota</taxon>
        <taxon>Actinomycetes</taxon>
        <taxon>Propionibacteriales</taxon>
        <taxon>Propionibacteriaceae</taxon>
        <taxon>Microlunatus</taxon>
    </lineage>
</organism>
<dbReference type="InterPro" id="IPR036390">
    <property type="entry name" value="WH_DNA-bd_sf"/>
</dbReference>
<dbReference type="Pfam" id="PF11495">
    <property type="entry name" value="Regulator_TrmB"/>
    <property type="match status" value="1"/>
</dbReference>
<name>A0A516PYF5_9ACTN</name>
<dbReference type="SUPFAM" id="SSF46785">
    <property type="entry name" value="Winged helix' DNA-binding domain"/>
    <property type="match status" value="1"/>
</dbReference>
<dbReference type="PANTHER" id="PTHR34293:SF1">
    <property type="entry name" value="HTH-TYPE TRANSCRIPTIONAL REGULATOR TRMBL2"/>
    <property type="match status" value="1"/>
</dbReference>
<dbReference type="PANTHER" id="PTHR34293">
    <property type="entry name" value="HTH-TYPE TRANSCRIPTIONAL REGULATOR TRMBL2"/>
    <property type="match status" value="1"/>
</dbReference>
<dbReference type="InterPro" id="IPR036388">
    <property type="entry name" value="WH-like_DNA-bd_sf"/>
</dbReference>
<evidence type="ECO:0000259" key="2">
    <source>
        <dbReference type="Pfam" id="PF11495"/>
    </source>
</evidence>
<sequence length="283" mass="30601">MIERLTALGFSTQEARVYLALLQHPSATGYEIAKQAGLQRANVYQVLSVLTDRNVVERANDTGPARYVAHPPAEVLGRIKRQTAQQADGLIADLSALTANQEPTGFFSLRDREAVIERTASLVADAERRVAVCLWADDLDWLAGPLQAAASSGCQVVVNVFGEAELDFGEVFTHEEPSRTVGGHLLLVAVDQGTALVGALDEPVGAVFTQHPALVGIVEKLIRDETYLAAIYARFADDLETEFGKHLVKLRSRFLPAEQAEQLISIVGFGADDQVSDLLINPA</sequence>
<dbReference type="InterPro" id="IPR051797">
    <property type="entry name" value="TrmB-like"/>
</dbReference>
<dbReference type="EMBL" id="CP041692">
    <property type="protein sequence ID" value="QDP96205.1"/>
    <property type="molecule type" value="Genomic_DNA"/>
</dbReference>
<feature type="domain" description="Transcription regulator TrmB N-terminal" evidence="1">
    <location>
        <begin position="5"/>
        <end position="72"/>
    </location>
</feature>
<protein>
    <submittedName>
        <fullName evidence="3">TrmB family transcriptional regulator</fullName>
    </submittedName>
</protein>
<dbReference type="AlphaFoldDB" id="A0A516PYF5"/>
<keyword evidence="4" id="KW-1185">Reference proteome</keyword>
<proteinExistence type="predicted"/>